<keyword evidence="2" id="KW-0675">Receptor</keyword>
<comment type="caution">
    <text evidence="2">The sequence shown here is derived from an EMBL/GenBank/DDBJ whole genome shotgun (WGS) entry which is preliminary data.</text>
</comment>
<keyword evidence="3" id="KW-1185">Reference proteome</keyword>
<gene>
    <name evidence="2" type="ORF">OUY24_32325</name>
</gene>
<evidence type="ECO:0000313" key="2">
    <source>
        <dbReference type="EMBL" id="MDA0645337.1"/>
    </source>
</evidence>
<protein>
    <submittedName>
        <fullName evidence="2">Toll/interleukin-1 receptor domain-containing protein</fullName>
    </submittedName>
</protein>
<dbReference type="InterPro" id="IPR035897">
    <property type="entry name" value="Toll_tir_struct_dom_sf"/>
</dbReference>
<dbReference type="Gene3D" id="3.40.50.10140">
    <property type="entry name" value="Toll/interleukin-1 receptor homology (TIR) domain"/>
    <property type="match status" value="1"/>
</dbReference>
<evidence type="ECO:0000313" key="3">
    <source>
        <dbReference type="Proteomes" id="UP001212498"/>
    </source>
</evidence>
<dbReference type="EMBL" id="JAPNUD010000133">
    <property type="protein sequence ID" value="MDA0645337.1"/>
    <property type="molecule type" value="Genomic_DNA"/>
</dbReference>
<dbReference type="RefSeq" id="WP_271279020.1">
    <property type="nucleotide sequence ID" value="NZ_BAABFD010000009.1"/>
</dbReference>
<name>A0ABT4T772_9ACTN</name>
<dbReference type="SUPFAM" id="SSF52200">
    <property type="entry name" value="Toll/Interleukin receptor TIR domain"/>
    <property type="match status" value="1"/>
</dbReference>
<sequence>MADIFINFRSDDTAAAAVLLDSELSRRFGSARIFRAKKSIAAGTDYAEALLAAVRGSSALLALIGPNWLAGATITGHRPIDDERDWVRREIAEALTNRVPIVPVIIGRRTPSLKARDLPDALKTLASLQNRRVDLDDPTPGVARLGDDLAELIPHLADKAQPEPGAGQQTPAVGTIIYDAHGPIHTGSGNQYVRYEGYPPGQDG</sequence>
<dbReference type="PROSITE" id="PS50104">
    <property type="entry name" value="TIR"/>
    <property type="match status" value="1"/>
</dbReference>
<feature type="domain" description="TIR" evidence="1">
    <location>
        <begin position="1"/>
        <end position="149"/>
    </location>
</feature>
<evidence type="ECO:0000259" key="1">
    <source>
        <dbReference type="PROSITE" id="PS50104"/>
    </source>
</evidence>
<accession>A0ABT4T772</accession>
<reference evidence="2 3" key="1">
    <citation type="submission" date="2022-11" db="EMBL/GenBank/DDBJ databases">
        <title>Nonomuraea corallina sp. nov., a new species of the genus Nonomuraea isolated from sea side sediment in Thai sea.</title>
        <authorList>
            <person name="Ngamcharungchit C."/>
            <person name="Matsumoto A."/>
            <person name="Suriyachadkun C."/>
            <person name="Panbangred W."/>
            <person name="Inahashi Y."/>
            <person name="Intra B."/>
        </authorList>
    </citation>
    <scope>NUCLEOTIDE SEQUENCE [LARGE SCALE GENOMIC DNA]</scope>
    <source>
        <strain evidence="2 3">DSM 43553</strain>
    </source>
</reference>
<organism evidence="2 3">
    <name type="scientific">Nonomuraea ferruginea</name>
    <dbReference type="NCBI Taxonomy" id="46174"/>
    <lineage>
        <taxon>Bacteria</taxon>
        <taxon>Bacillati</taxon>
        <taxon>Actinomycetota</taxon>
        <taxon>Actinomycetes</taxon>
        <taxon>Streptosporangiales</taxon>
        <taxon>Streptosporangiaceae</taxon>
        <taxon>Nonomuraea</taxon>
    </lineage>
</organism>
<dbReference type="Pfam" id="PF13676">
    <property type="entry name" value="TIR_2"/>
    <property type="match status" value="1"/>
</dbReference>
<dbReference type="Proteomes" id="UP001212498">
    <property type="component" value="Unassembled WGS sequence"/>
</dbReference>
<proteinExistence type="predicted"/>
<dbReference type="InterPro" id="IPR000157">
    <property type="entry name" value="TIR_dom"/>
</dbReference>